<dbReference type="EMBL" id="LBTU01000010">
    <property type="protein sequence ID" value="KKQ47455.1"/>
    <property type="molecule type" value="Genomic_DNA"/>
</dbReference>
<organism evidence="1 2">
    <name type="scientific">Candidatus Yanofskybacteria bacterium GW2011_GWC2_37_9</name>
    <dbReference type="NCBI Taxonomy" id="1619028"/>
    <lineage>
        <taxon>Bacteria</taxon>
        <taxon>Candidatus Yanofskyibacteriota</taxon>
    </lineage>
</organism>
<dbReference type="AlphaFoldDB" id="A0A0G0I8Y7"/>
<evidence type="ECO:0000313" key="1">
    <source>
        <dbReference type="EMBL" id="KKQ47455.1"/>
    </source>
</evidence>
<name>A0A0G0I8Y7_9BACT</name>
<gene>
    <name evidence="1" type="ORF">US65_C0010G0013</name>
</gene>
<proteinExistence type="predicted"/>
<sequence length="87" mass="9938">MSFLEELAKENVIKTSQIGEIKSRAQEKYAGDIDEALIESGVTEDKILEVKGKYLQMPVKKIDKDELTFDALKYIIILLQLNCEKEC</sequence>
<evidence type="ECO:0000313" key="2">
    <source>
        <dbReference type="Proteomes" id="UP000034430"/>
    </source>
</evidence>
<accession>A0A0G0I8Y7</accession>
<protein>
    <submittedName>
        <fullName evidence="1">Uncharacterized protein</fullName>
    </submittedName>
</protein>
<comment type="caution">
    <text evidence="1">The sequence shown here is derived from an EMBL/GenBank/DDBJ whole genome shotgun (WGS) entry which is preliminary data.</text>
</comment>
<dbReference type="Proteomes" id="UP000034430">
    <property type="component" value="Unassembled WGS sequence"/>
</dbReference>
<reference evidence="1 2" key="1">
    <citation type="journal article" date="2015" name="Nature">
        <title>rRNA introns, odd ribosomes, and small enigmatic genomes across a large radiation of phyla.</title>
        <authorList>
            <person name="Brown C.T."/>
            <person name="Hug L.A."/>
            <person name="Thomas B.C."/>
            <person name="Sharon I."/>
            <person name="Castelle C.J."/>
            <person name="Singh A."/>
            <person name="Wilkins M.J."/>
            <person name="Williams K.H."/>
            <person name="Banfield J.F."/>
        </authorList>
    </citation>
    <scope>NUCLEOTIDE SEQUENCE [LARGE SCALE GENOMIC DNA]</scope>
</reference>